<feature type="domain" description="Methyltransferase FkbM" evidence="1">
    <location>
        <begin position="50"/>
        <end position="210"/>
    </location>
</feature>
<dbReference type="InterPro" id="IPR006342">
    <property type="entry name" value="FkbM_mtfrase"/>
</dbReference>
<dbReference type="Proteomes" id="UP000282574">
    <property type="component" value="Unassembled WGS sequence"/>
</dbReference>
<comment type="caution">
    <text evidence="2">The sequence shown here is derived from an EMBL/GenBank/DDBJ whole genome shotgun (WGS) entry which is preliminary data.</text>
</comment>
<reference evidence="2 3" key="1">
    <citation type="journal article" date="2019" name="Genome Biol. Evol.">
        <title>Day and night: Metabolic profiles and evolutionary relationships of six axenic non-marine cyanobacteria.</title>
        <authorList>
            <person name="Will S.E."/>
            <person name="Henke P."/>
            <person name="Boedeker C."/>
            <person name="Huang S."/>
            <person name="Brinkmann H."/>
            <person name="Rohde M."/>
            <person name="Jarek M."/>
            <person name="Friedl T."/>
            <person name="Seufert S."/>
            <person name="Schumacher M."/>
            <person name="Overmann J."/>
            <person name="Neumann-Schaal M."/>
            <person name="Petersen J."/>
        </authorList>
    </citation>
    <scope>NUCLEOTIDE SEQUENCE [LARGE SCALE GENOMIC DNA]</scope>
    <source>
        <strain evidence="2 3">SAG 39.79</strain>
    </source>
</reference>
<dbReference type="Pfam" id="PF05050">
    <property type="entry name" value="Methyltransf_21"/>
    <property type="match status" value="1"/>
</dbReference>
<name>A0AB37U9Z4_9CYAN</name>
<dbReference type="AlphaFoldDB" id="A0AB37U9Z4"/>
<evidence type="ECO:0000313" key="3">
    <source>
        <dbReference type="Proteomes" id="UP000282574"/>
    </source>
</evidence>
<proteinExistence type="predicted"/>
<dbReference type="InterPro" id="IPR052514">
    <property type="entry name" value="SAM-dependent_MTase"/>
</dbReference>
<evidence type="ECO:0000259" key="1">
    <source>
        <dbReference type="Pfam" id="PF05050"/>
    </source>
</evidence>
<protein>
    <recommendedName>
        <fullName evidence="1">Methyltransferase FkbM domain-containing protein</fullName>
    </recommendedName>
</protein>
<accession>A0AB37U9Z4</accession>
<dbReference type="PANTHER" id="PTHR34203:SF15">
    <property type="entry name" value="SLL1173 PROTEIN"/>
    <property type="match status" value="1"/>
</dbReference>
<dbReference type="Gene3D" id="3.40.50.150">
    <property type="entry name" value="Vaccinia Virus protein VP39"/>
    <property type="match status" value="1"/>
</dbReference>
<keyword evidence="3" id="KW-1185">Reference proteome</keyword>
<gene>
    <name evidence="2" type="ORF">DSM107010_62810</name>
</gene>
<dbReference type="EMBL" id="RSCK01000110">
    <property type="protein sequence ID" value="RUT02341.1"/>
    <property type="molecule type" value="Genomic_DNA"/>
</dbReference>
<dbReference type="SUPFAM" id="SSF53335">
    <property type="entry name" value="S-adenosyl-L-methionine-dependent methyltransferases"/>
    <property type="match status" value="1"/>
</dbReference>
<dbReference type="PANTHER" id="PTHR34203">
    <property type="entry name" value="METHYLTRANSFERASE, FKBM FAMILY PROTEIN"/>
    <property type="match status" value="1"/>
</dbReference>
<organism evidence="2 3">
    <name type="scientific">Chroococcidiopsis cubana SAG 39.79</name>
    <dbReference type="NCBI Taxonomy" id="388085"/>
    <lineage>
        <taxon>Bacteria</taxon>
        <taxon>Bacillati</taxon>
        <taxon>Cyanobacteriota</taxon>
        <taxon>Cyanophyceae</taxon>
        <taxon>Chroococcidiopsidales</taxon>
        <taxon>Chroococcidiopsidaceae</taxon>
        <taxon>Chroococcidiopsis</taxon>
    </lineage>
</organism>
<evidence type="ECO:0000313" key="2">
    <source>
        <dbReference type="EMBL" id="RUT02341.1"/>
    </source>
</evidence>
<dbReference type="RefSeq" id="WP_106166457.1">
    <property type="nucleotide sequence ID" value="NZ_JAVKZF010000001.1"/>
</dbReference>
<sequence>MKTVNTKFTRQLLSTIGLYRPIRAIYRHFEHRQEVAFYSKLLEPDSLCFDVGANVGKKTFAMLEAGMRVVAFEPQPDCMYELKMKCMDYLNKLIDCECAVGAEVGESTLYINSVHSHSSLKQNWLNEVTVNEIQVSVITLDQAIEDYGRPDYCKIDVEGWEYEVLKGLTQPIPLLSFEYHLSQKEVGKALVCLDYLSRFGDLRINLRAQGRAMFAYEDWLTLQEFLRLFPDAFRSRKGYSYGNIFVRTDNYQLYQ</sequence>
<dbReference type="InterPro" id="IPR029063">
    <property type="entry name" value="SAM-dependent_MTases_sf"/>
</dbReference>
<dbReference type="NCBIfam" id="TIGR01444">
    <property type="entry name" value="fkbM_fam"/>
    <property type="match status" value="1"/>
</dbReference>